<dbReference type="AlphaFoldDB" id="A0A1I7MQ35"/>
<protein>
    <submittedName>
        <fullName evidence="1">Uncharacterized protein</fullName>
    </submittedName>
</protein>
<name>A0A1I7MQ35_9MICC</name>
<dbReference type="Proteomes" id="UP000198881">
    <property type="component" value="Unassembled WGS sequence"/>
</dbReference>
<proteinExistence type="predicted"/>
<evidence type="ECO:0000313" key="1">
    <source>
        <dbReference type="EMBL" id="SFV24018.1"/>
    </source>
</evidence>
<sequence length="110" mass="12665">MADSATLRILDGVVRPGDTVHALDRLKKRSGLMNVVDLFTFGIFTDAERFSNLDRRWMLVTQDRQATLVGVQDGRVVETRPVPDWDPSRLKLFKTFEVGDYRFRVMHPLS</sequence>
<gene>
    <name evidence="1" type="ORF">SAMN04487966_10966</name>
</gene>
<reference evidence="1 2" key="1">
    <citation type="submission" date="2016-10" db="EMBL/GenBank/DDBJ databases">
        <authorList>
            <person name="de Groot N.N."/>
        </authorList>
    </citation>
    <scope>NUCLEOTIDE SEQUENCE [LARGE SCALE GENOMIC DNA]</scope>
    <source>
        <strain evidence="1 2">CGMCC 1.7054</strain>
    </source>
</reference>
<evidence type="ECO:0000313" key="2">
    <source>
        <dbReference type="Proteomes" id="UP000198881"/>
    </source>
</evidence>
<accession>A0A1I7MQ35</accession>
<dbReference type="EMBL" id="FPCG01000009">
    <property type="protein sequence ID" value="SFV24018.1"/>
    <property type="molecule type" value="Genomic_DNA"/>
</dbReference>
<organism evidence="1 2">
    <name type="scientific">Micrococcus terreus</name>
    <dbReference type="NCBI Taxonomy" id="574650"/>
    <lineage>
        <taxon>Bacteria</taxon>
        <taxon>Bacillati</taxon>
        <taxon>Actinomycetota</taxon>
        <taxon>Actinomycetes</taxon>
        <taxon>Micrococcales</taxon>
        <taxon>Micrococcaceae</taxon>
        <taxon>Micrococcus</taxon>
    </lineage>
</organism>
<dbReference type="RefSeq" id="WP_091698362.1">
    <property type="nucleotide sequence ID" value="NZ_CAMIGK010000084.1"/>
</dbReference>
<dbReference type="STRING" id="574650.SAMN04487966_10966"/>
<keyword evidence="2" id="KW-1185">Reference proteome</keyword>